<evidence type="ECO:0000256" key="3">
    <source>
        <dbReference type="ARBA" id="ARBA00022741"/>
    </source>
</evidence>
<proteinExistence type="inferred from homology"/>
<evidence type="ECO:0000256" key="1">
    <source>
        <dbReference type="ARBA" id="ARBA00005417"/>
    </source>
</evidence>
<evidence type="ECO:0000256" key="2">
    <source>
        <dbReference type="ARBA" id="ARBA00022448"/>
    </source>
</evidence>
<dbReference type="PROSITE" id="PS50893">
    <property type="entry name" value="ABC_TRANSPORTER_2"/>
    <property type="match status" value="1"/>
</dbReference>
<keyword evidence="4" id="KW-0067">ATP-binding</keyword>
<keyword evidence="7" id="KW-1185">Reference proteome</keyword>
<dbReference type="SUPFAM" id="SSF52540">
    <property type="entry name" value="P-loop containing nucleoside triphosphate hydrolases"/>
    <property type="match status" value="1"/>
</dbReference>
<feature type="domain" description="ABC transporter" evidence="5">
    <location>
        <begin position="5"/>
        <end position="257"/>
    </location>
</feature>
<protein>
    <recommendedName>
        <fullName evidence="5">ABC transporter domain-containing protein</fullName>
    </recommendedName>
</protein>
<dbReference type="SMART" id="SM00382">
    <property type="entry name" value="AAA"/>
    <property type="match status" value="1"/>
</dbReference>
<gene>
    <name evidence="6" type="ORF">GCM10022240_04750</name>
</gene>
<comment type="similarity">
    <text evidence="1">Belongs to the ABC transporter superfamily.</text>
</comment>
<evidence type="ECO:0000259" key="5">
    <source>
        <dbReference type="PROSITE" id="PS50893"/>
    </source>
</evidence>
<dbReference type="InterPro" id="IPR027417">
    <property type="entry name" value="P-loop_NTPase"/>
</dbReference>
<sequence length="266" mass="28219">MSALYELDGVGFRYRRGGPVLTDISVRMEPGQHLGIVGESGAGKSTLLRLLLGLSAATEGTLRADGTPLEVGDRERMRAHRRFAQPVFQDPYSSLNPRQRIGRTVGEPLRSLKIASGAAADERARDALAAVGLEADAAGRYPHQFSGGQRQRIAVARALVARPRVLLADEPVSALDMVTRVTIIDLLERLSAPAGDAAAAGTAGAPPVTLVVVSHDLSIIALLCRNVIVLERGRIVEQGPMAAVLGAPTHPYTQKLLASIPRIPRA</sequence>
<dbReference type="EMBL" id="BAABAF010000001">
    <property type="protein sequence ID" value="GAA3754756.1"/>
    <property type="molecule type" value="Genomic_DNA"/>
</dbReference>
<dbReference type="PROSITE" id="PS00211">
    <property type="entry name" value="ABC_TRANSPORTER_1"/>
    <property type="match status" value="1"/>
</dbReference>
<dbReference type="InterPro" id="IPR017871">
    <property type="entry name" value="ABC_transporter-like_CS"/>
</dbReference>
<dbReference type="InterPro" id="IPR003439">
    <property type="entry name" value="ABC_transporter-like_ATP-bd"/>
</dbReference>
<dbReference type="Pfam" id="PF00005">
    <property type="entry name" value="ABC_tran"/>
    <property type="match status" value="1"/>
</dbReference>
<reference evidence="7" key="1">
    <citation type="journal article" date="2019" name="Int. J. Syst. Evol. Microbiol.">
        <title>The Global Catalogue of Microorganisms (GCM) 10K type strain sequencing project: providing services to taxonomists for standard genome sequencing and annotation.</title>
        <authorList>
            <consortium name="The Broad Institute Genomics Platform"/>
            <consortium name="The Broad Institute Genome Sequencing Center for Infectious Disease"/>
            <person name="Wu L."/>
            <person name="Ma J."/>
        </authorList>
    </citation>
    <scope>NUCLEOTIDE SEQUENCE [LARGE SCALE GENOMIC DNA]</scope>
    <source>
        <strain evidence="7">JCM 16950</strain>
    </source>
</reference>
<dbReference type="InterPro" id="IPR013563">
    <property type="entry name" value="Oligopep_ABC_C"/>
</dbReference>
<evidence type="ECO:0000256" key="4">
    <source>
        <dbReference type="ARBA" id="ARBA00022840"/>
    </source>
</evidence>
<comment type="caution">
    <text evidence="6">The sequence shown here is derived from an EMBL/GenBank/DDBJ whole genome shotgun (WGS) entry which is preliminary data.</text>
</comment>
<dbReference type="InterPro" id="IPR003593">
    <property type="entry name" value="AAA+_ATPase"/>
</dbReference>
<dbReference type="PANTHER" id="PTHR43776:SF7">
    <property type="entry name" value="D,D-DIPEPTIDE TRANSPORT ATP-BINDING PROTEIN DDPF-RELATED"/>
    <property type="match status" value="1"/>
</dbReference>
<evidence type="ECO:0000313" key="6">
    <source>
        <dbReference type="EMBL" id="GAA3754756.1"/>
    </source>
</evidence>
<dbReference type="Pfam" id="PF08352">
    <property type="entry name" value="oligo_HPY"/>
    <property type="match status" value="1"/>
</dbReference>
<dbReference type="Gene3D" id="3.40.50.300">
    <property type="entry name" value="P-loop containing nucleotide triphosphate hydrolases"/>
    <property type="match status" value="1"/>
</dbReference>
<keyword evidence="3" id="KW-0547">Nucleotide-binding</keyword>
<keyword evidence="2" id="KW-0813">Transport</keyword>
<organism evidence="6 7">
    <name type="scientific">Microbacterium kribbense</name>
    <dbReference type="NCBI Taxonomy" id="433645"/>
    <lineage>
        <taxon>Bacteria</taxon>
        <taxon>Bacillati</taxon>
        <taxon>Actinomycetota</taxon>
        <taxon>Actinomycetes</taxon>
        <taxon>Micrococcales</taxon>
        <taxon>Microbacteriaceae</taxon>
        <taxon>Microbacterium</taxon>
    </lineage>
</organism>
<name>A0ABP7G538_9MICO</name>
<dbReference type="RefSeq" id="WP_344780122.1">
    <property type="nucleotide sequence ID" value="NZ_BAABAF010000001.1"/>
</dbReference>
<dbReference type="PANTHER" id="PTHR43776">
    <property type="entry name" value="TRANSPORT ATP-BINDING PROTEIN"/>
    <property type="match status" value="1"/>
</dbReference>
<accession>A0ABP7G538</accession>
<dbReference type="InterPro" id="IPR050319">
    <property type="entry name" value="ABC_transp_ATP-bind"/>
</dbReference>
<evidence type="ECO:0000313" key="7">
    <source>
        <dbReference type="Proteomes" id="UP001500540"/>
    </source>
</evidence>
<dbReference type="Proteomes" id="UP001500540">
    <property type="component" value="Unassembled WGS sequence"/>
</dbReference>
<dbReference type="CDD" id="cd03257">
    <property type="entry name" value="ABC_NikE_OppD_transporters"/>
    <property type="match status" value="1"/>
</dbReference>